<dbReference type="RefSeq" id="WP_306885331.1">
    <property type="nucleotide sequence ID" value="NZ_JAUSUL010000002.1"/>
</dbReference>
<dbReference type="EMBL" id="JAUSUL010000002">
    <property type="protein sequence ID" value="MDQ0315502.1"/>
    <property type="molecule type" value="Genomic_DNA"/>
</dbReference>
<dbReference type="AlphaFoldDB" id="A0AAE3VP37"/>
<dbReference type="Proteomes" id="UP001229244">
    <property type="component" value="Unassembled WGS sequence"/>
</dbReference>
<gene>
    <name evidence="1" type="ORF">J2S73_001959</name>
</gene>
<dbReference type="Gene3D" id="3.40.1590.10">
    <property type="entry name" value="NMB0488-like"/>
    <property type="match status" value="1"/>
</dbReference>
<dbReference type="InterPro" id="IPR009888">
    <property type="entry name" value="CdiI_Proteobact"/>
</dbReference>
<keyword evidence="2" id="KW-1185">Reference proteome</keyword>
<dbReference type="InterPro" id="IPR037891">
    <property type="entry name" value="Cdil-like_sf"/>
</dbReference>
<organism evidence="1 2">
    <name type="scientific">Amorphus orientalis</name>
    <dbReference type="NCBI Taxonomy" id="649198"/>
    <lineage>
        <taxon>Bacteria</taxon>
        <taxon>Pseudomonadati</taxon>
        <taxon>Pseudomonadota</taxon>
        <taxon>Alphaproteobacteria</taxon>
        <taxon>Hyphomicrobiales</taxon>
        <taxon>Amorphaceae</taxon>
        <taxon>Amorphus</taxon>
    </lineage>
</organism>
<dbReference type="SUPFAM" id="SSF160207">
    <property type="entry name" value="NMB0488-like"/>
    <property type="match status" value="1"/>
</dbReference>
<reference evidence="1" key="1">
    <citation type="submission" date="2023-07" db="EMBL/GenBank/DDBJ databases">
        <title>Genomic Encyclopedia of Type Strains, Phase IV (KMG-IV): sequencing the most valuable type-strain genomes for metagenomic binning, comparative biology and taxonomic classification.</title>
        <authorList>
            <person name="Goeker M."/>
        </authorList>
    </citation>
    <scope>NUCLEOTIDE SEQUENCE</scope>
    <source>
        <strain evidence="1">DSM 21202</strain>
    </source>
</reference>
<sequence length="176" mass="19864">MTLRKPVNPPLRREYKAAAITAFKKFYRIHSWAVWGAHMLDPDGIDADHPPDLDDSSLGAAAREALLASRFIGPDHPDRERIDAYWKNLSNKELLDRFKARAGVKTHSALYTGVGEVRLILEDGIISLRPLRYEGRGGFGHLRGAKTVELPETVSDEELGAAIRHLVDVSRRPWRY</sequence>
<proteinExistence type="predicted"/>
<protein>
    <recommendedName>
        <fullName evidence="3">CdiI family contact-dependent growth inhibition immunity protein</fullName>
    </recommendedName>
</protein>
<dbReference type="Pfam" id="PF07262">
    <property type="entry name" value="CdiI"/>
    <property type="match status" value="1"/>
</dbReference>
<evidence type="ECO:0000313" key="1">
    <source>
        <dbReference type="EMBL" id="MDQ0315502.1"/>
    </source>
</evidence>
<evidence type="ECO:0000313" key="2">
    <source>
        <dbReference type="Proteomes" id="UP001229244"/>
    </source>
</evidence>
<accession>A0AAE3VP37</accession>
<name>A0AAE3VP37_9HYPH</name>
<evidence type="ECO:0008006" key="3">
    <source>
        <dbReference type="Google" id="ProtNLM"/>
    </source>
</evidence>
<comment type="caution">
    <text evidence="1">The sequence shown here is derived from an EMBL/GenBank/DDBJ whole genome shotgun (WGS) entry which is preliminary data.</text>
</comment>